<feature type="region of interest" description="Disordered" evidence="1">
    <location>
        <begin position="79"/>
        <end position="196"/>
    </location>
</feature>
<keyword evidence="2" id="KW-0812">Transmembrane</keyword>
<comment type="caution">
    <text evidence="3">The sequence shown here is derived from an EMBL/GenBank/DDBJ whole genome shotgun (WGS) entry which is preliminary data.</text>
</comment>
<feature type="compositionally biased region" description="Basic and acidic residues" evidence="1">
    <location>
        <begin position="174"/>
        <end position="190"/>
    </location>
</feature>
<organism evidence="3 4">
    <name type="scientific">Fictibacillus barbaricus</name>
    <dbReference type="NCBI Taxonomy" id="182136"/>
    <lineage>
        <taxon>Bacteria</taxon>
        <taxon>Bacillati</taxon>
        <taxon>Bacillota</taxon>
        <taxon>Bacilli</taxon>
        <taxon>Bacillales</taxon>
        <taxon>Fictibacillaceae</taxon>
        <taxon>Fictibacillus</taxon>
    </lineage>
</organism>
<dbReference type="PANTHER" id="PTHR35792">
    <property type="entry name" value="GENERAL STRESS PROTEIN"/>
    <property type="match status" value="1"/>
</dbReference>
<proteinExistence type="predicted"/>
<accession>A0ABS2ZD03</accession>
<dbReference type="RefSeq" id="WP_188403068.1">
    <property type="nucleotide sequence ID" value="NZ_BMCE01000002.1"/>
</dbReference>
<evidence type="ECO:0000256" key="1">
    <source>
        <dbReference type="SAM" id="MobiDB-lite"/>
    </source>
</evidence>
<protein>
    <submittedName>
        <fullName evidence="3">YtxH domain-containing protein</fullName>
    </submittedName>
</protein>
<evidence type="ECO:0000313" key="4">
    <source>
        <dbReference type="Proteomes" id="UP001319060"/>
    </source>
</evidence>
<name>A0ABS2ZD03_9BACL</name>
<feature type="compositionally biased region" description="Basic and acidic residues" evidence="1">
    <location>
        <begin position="131"/>
        <end position="150"/>
    </location>
</feature>
<feature type="compositionally biased region" description="Polar residues" evidence="1">
    <location>
        <begin position="111"/>
        <end position="130"/>
    </location>
</feature>
<dbReference type="Pfam" id="PF12732">
    <property type="entry name" value="YtxH"/>
    <property type="match status" value="1"/>
</dbReference>
<evidence type="ECO:0000313" key="3">
    <source>
        <dbReference type="EMBL" id="MBN3545316.1"/>
    </source>
</evidence>
<dbReference type="Proteomes" id="UP001319060">
    <property type="component" value="Unassembled WGS sequence"/>
</dbReference>
<sequence>MPNETITTTTTAEPVFTHSDFQTHDTMNTNVSKKGSGTRFTTGLVVGGLVGAAAALLYAPKKGNEFRNDLRDSSIKLKERTQQMRDETKLKAKLGKMDAKDKVESIKEKSGNLSFSARQKLQEAKNTASEVKSETKSAIDEAKREAKKDGYQSGSESSKNKAVVTPRTMSPTDTQKKTGTDTSYEKKQSDVTKNTY</sequence>
<keyword evidence="2" id="KW-0472">Membrane</keyword>
<keyword evidence="2" id="KW-1133">Transmembrane helix</keyword>
<keyword evidence="4" id="KW-1185">Reference proteome</keyword>
<feature type="compositionally biased region" description="Basic and acidic residues" evidence="1">
    <location>
        <begin position="79"/>
        <end position="110"/>
    </location>
</feature>
<dbReference type="InterPro" id="IPR052928">
    <property type="entry name" value="Desiccation-related_membrane"/>
</dbReference>
<reference evidence="3 4" key="1">
    <citation type="submission" date="2021-01" db="EMBL/GenBank/DDBJ databases">
        <title>Genome Sequencing of Type Strains.</title>
        <authorList>
            <person name="Lemaire J.F."/>
            <person name="Inderbitzin P."/>
            <person name="Collins S.B."/>
            <person name="Wespe N."/>
            <person name="Knight-Connoni V."/>
        </authorList>
    </citation>
    <scope>NUCLEOTIDE SEQUENCE [LARGE SCALE GENOMIC DNA]</scope>
    <source>
        <strain evidence="3 4">DSM 14730</strain>
    </source>
</reference>
<feature type="transmembrane region" description="Helical" evidence="2">
    <location>
        <begin position="40"/>
        <end position="59"/>
    </location>
</feature>
<dbReference type="EMBL" id="JAFHKS010000042">
    <property type="protein sequence ID" value="MBN3545316.1"/>
    <property type="molecule type" value="Genomic_DNA"/>
</dbReference>
<dbReference type="InterPro" id="IPR024623">
    <property type="entry name" value="YtxH"/>
</dbReference>
<evidence type="ECO:0000256" key="2">
    <source>
        <dbReference type="SAM" id="Phobius"/>
    </source>
</evidence>
<gene>
    <name evidence="3" type="ORF">JYA64_08420</name>
</gene>
<dbReference type="PANTHER" id="PTHR35792:SF1">
    <property type="entry name" value="SLL0268 PROTEIN"/>
    <property type="match status" value="1"/>
</dbReference>